<gene>
    <name evidence="1" type="ORF">Thi970DRAFT_01895</name>
</gene>
<dbReference type="eggNOG" id="ENOG5032YDR">
    <property type="taxonomic scope" value="Bacteria"/>
</dbReference>
<sequence length="190" mass="22374">MCISKARSAIYDFFHRSEKCQAFFFNDQNIEKYSAYYTSMYLIQDTHESICMHRIKGFSEDSLIAYIEFWGVMQAIVIQQDSISELFNAIIGKSLNTKILKNWQKLRLFRNTCAGHPARKDRPKTLPLTRTFMGRTFGNYDEFIYEKWESPNEITHPRVNLSALIDSYEKEAAEILNLILSKMKKQWPKS</sequence>
<protein>
    <submittedName>
        <fullName evidence="1">Uncharacterized protein</fullName>
    </submittedName>
</protein>
<accession>H8Z2T8</accession>
<evidence type="ECO:0000313" key="1">
    <source>
        <dbReference type="EMBL" id="EIC21674.1"/>
    </source>
</evidence>
<dbReference type="AlphaFoldDB" id="H8Z2T8"/>
<proteinExistence type="predicted"/>
<dbReference type="HOGENOM" id="CLU_1427412_0_0_6"/>
<organism evidence="1 2">
    <name type="scientific">Thiorhodovibrio frisius</name>
    <dbReference type="NCBI Taxonomy" id="631362"/>
    <lineage>
        <taxon>Bacteria</taxon>
        <taxon>Pseudomonadati</taxon>
        <taxon>Pseudomonadota</taxon>
        <taxon>Gammaproteobacteria</taxon>
        <taxon>Chromatiales</taxon>
        <taxon>Chromatiaceae</taxon>
        <taxon>Thiorhodovibrio</taxon>
    </lineage>
</organism>
<keyword evidence="2" id="KW-1185">Reference proteome</keyword>
<reference evidence="1 2" key="2">
    <citation type="submission" date="2011-11" db="EMBL/GenBank/DDBJ databases">
        <authorList>
            <consortium name="US DOE Joint Genome Institute"/>
            <person name="Lucas S."/>
            <person name="Han J."/>
            <person name="Lapidus A."/>
            <person name="Cheng J.-F."/>
            <person name="Goodwin L."/>
            <person name="Pitluck S."/>
            <person name="Peters L."/>
            <person name="Ovchinnikova G."/>
            <person name="Zhang X."/>
            <person name="Detter J.C."/>
            <person name="Han C."/>
            <person name="Tapia R."/>
            <person name="Land M."/>
            <person name="Hauser L."/>
            <person name="Kyrpides N."/>
            <person name="Ivanova N."/>
            <person name="Pagani I."/>
            <person name="Vogl K."/>
            <person name="Liu Z."/>
            <person name="Overmann J."/>
            <person name="Frigaard N.-U."/>
            <person name="Bryant D."/>
            <person name="Woyke T."/>
        </authorList>
    </citation>
    <scope>NUCLEOTIDE SEQUENCE [LARGE SCALE GENOMIC DNA]</scope>
    <source>
        <strain evidence="1 2">970</strain>
    </source>
</reference>
<evidence type="ECO:0000313" key="2">
    <source>
        <dbReference type="Proteomes" id="UP000002964"/>
    </source>
</evidence>
<dbReference type="EMBL" id="JH603169">
    <property type="protein sequence ID" value="EIC21674.1"/>
    <property type="molecule type" value="Genomic_DNA"/>
</dbReference>
<dbReference type="Proteomes" id="UP000002964">
    <property type="component" value="Unassembled WGS sequence"/>
</dbReference>
<name>H8Z2T8_9GAMM</name>
<reference evidence="2" key="1">
    <citation type="submission" date="2011-06" db="EMBL/GenBank/DDBJ databases">
        <authorList>
            <consortium name="US DOE Joint Genome Institute (JGI-PGF)"/>
            <person name="Lucas S."/>
            <person name="Han J."/>
            <person name="Lapidus A."/>
            <person name="Cheng J.-F."/>
            <person name="Goodwin L."/>
            <person name="Pitluck S."/>
            <person name="Peters L."/>
            <person name="Land M.L."/>
            <person name="Hauser L."/>
            <person name="Vogl K."/>
            <person name="Liu Z."/>
            <person name="Overmann J."/>
            <person name="Frigaard N.-U."/>
            <person name="Bryant D.A."/>
            <person name="Woyke T.J."/>
        </authorList>
    </citation>
    <scope>NUCLEOTIDE SEQUENCE [LARGE SCALE GENOMIC DNA]</scope>
    <source>
        <strain evidence="2">970</strain>
    </source>
</reference>